<sequence>MSAGWRPVDEWLPELANRQVLKDPDGALDDTVPAKRPISVRVLDPLGMKDTGFHVPAGKMDRFPPLYAPDSQTGEFKVEDEAEGGHLAYGLGQHGGWGFGMAVRTFRGDYAPLGQFG</sequence>
<dbReference type="STRING" id="446470.Snas_2568"/>
<reference evidence="1 2" key="1">
    <citation type="journal article" date="2009" name="Stand. Genomic Sci.">
        <title>Complete genome sequence of Stackebrandtia nassauensis type strain (LLR-40K-21).</title>
        <authorList>
            <person name="Munk C."/>
            <person name="Lapidus A."/>
            <person name="Copeland A."/>
            <person name="Jando M."/>
            <person name="Mayilraj S."/>
            <person name="Glavina Del Rio T."/>
            <person name="Nolan M."/>
            <person name="Chen F."/>
            <person name="Lucas S."/>
            <person name="Tice H."/>
            <person name="Cheng J.F."/>
            <person name="Han C."/>
            <person name="Detter J.C."/>
            <person name="Bruce D."/>
            <person name="Goodwin L."/>
            <person name="Chain P."/>
            <person name="Pitluck S."/>
            <person name="Goker M."/>
            <person name="Ovchinikova G."/>
            <person name="Pati A."/>
            <person name="Ivanova N."/>
            <person name="Mavromatis K."/>
            <person name="Chen A."/>
            <person name="Palaniappan K."/>
            <person name="Land M."/>
            <person name="Hauser L."/>
            <person name="Chang Y.J."/>
            <person name="Jeffries C.D."/>
            <person name="Bristow J."/>
            <person name="Eisen J.A."/>
            <person name="Markowitz V."/>
            <person name="Hugenholtz P."/>
            <person name="Kyrpides N.C."/>
            <person name="Klenk H.P."/>
        </authorList>
    </citation>
    <scope>NUCLEOTIDE SEQUENCE [LARGE SCALE GENOMIC DNA]</scope>
    <source>
        <strain evidence="2">DSM 44728 / CIP 108903 / NRRL B-16338 / NBRC 102104 / LLR-40K-21</strain>
    </source>
</reference>
<dbReference type="Proteomes" id="UP000000844">
    <property type="component" value="Chromosome"/>
</dbReference>
<dbReference type="InterPro" id="IPR012338">
    <property type="entry name" value="Beta-lactam/transpept-like"/>
</dbReference>
<dbReference type="HOGENOM" id="CLU_2083417_0_0_11"/>
<protein>
    <submittedName>
        <fullName evidence="1">Uncharacterized protein</fullName>
    </submittedName>
</protein>
<proteinExistence type="predicted"/>
<keyword evidence="2" id="KW-1185">Reference proteome</keyword>
<name>D3Q673_STANL</name>
<organism evidence="1 2">
    <name type="scientific">Stackebrandtia nassauensis (strain DSM 44728 / CIP 108903 / NRRL B-16338 / NBRC 102104 / LLR-40K-21)</name>
    <dbReference type="NCBI Taxonomy" id="446470"/>
    <lineage>
        <taxon>Bacteria</taxon>
        <taxon>Bacillati</taxon>
        <taxon>Actinomycetota</taxon>
        <taxon>Actinomycetes</taxon>
        <taxon>Glycomycetales</taxon>
        <taxon>Glycomycetaceae</taxon>
        <taxon>Stackebrandtia</taxon>
    </lineage>
</organism>
<accession>D3Q673</accession>
<dbReference type="AlphaFoldDB" id="D3Q673"/>
<dbReference type="Gene3D" id="3.40.710.10">
    <property type="entry name" value="DD-peptidase/beta-lactamase superfamily"/>
    <property type="match status" value="1"/>
</dbReference>
<evidence type="ECO:0000313" key="1">
    <source>
        <dbReference type="EMBL" id="ADD42248.1"/>
    </source>
</evidence>
<dbReference type="KEGG" id="sna:Snas_2568"/>
<dbReference type="eggNOG" id="COG1680">
    <property type="taxonomic scope" value="Bacteria"/>
</dbReference>
<evidence type="ECO:0000313" key="2">
    <source>
        <dbReference type="Proteomes" id="UP000000844"/>
    </source>
</evidence>
<gene>
    <name evidence="1" type="ordered locus">Snas_2568</name>
</gene>
<dbReference type="SUPFAM" id="SSF56601">
    <property type="entry name" value="beta-lactamase/transpeptidase-like"/>
    <property type="match status" value="1"/>
</dbReference>
<dbReference type="EMBL" id="CP001778">
    <property type="protein sequence ID" value="ADD42248.1"/>
    <property type="molecule type" value="Genomic_DNA"/>
</dbReference>